<accession>A0AAV9U7F5</accession>
<dbReference type="Proteomes" id="UP001373714">
    <property type="component" value="Unassembled WGS sequence"/>
</dbReference>
<gene>
    <name evidence="1" type="ORF">TWF730_002905</name>
</gene>
<name>A0AAV9U7F5_9PEZI</name>
<proteinExistence type="predicted"/>
<dbReference type="EMBL" id="JAVHNS010000013">
    <property type="protein sequence ID" value="KAK6337505.1"/>
    <property type="molecule type" value="Genomic_DNA"/>
</dbReference>
<organism evidence="1 2">
    <name type="scientific">Orbilia blumenaviensis</name>
    <dbReference type="NCBI Taxonomy" id="1796055"/>
    <lineage>
        <taxon>Eukaryota</taxon>
        <taxon>Fungi</taxon>
        <taxon>Dikarya</taxon>
        <taxon>Ascomycota</taxon>
        <taxon>Pezizomycotina</taxon>
        <taxon>Orbiliomycetes</taxon>
        <taxon>Orbiliales</taxon>
        <taxon>Orbiliaceae</taxon>
        <taxon>Orbilia</taxon>
    </lineage>
</organism>
<protein>
    <recommendedName>
        <fullName evidence="3">F-box domain-containing protein</fullName>
    </recommendedName>
</protein>
<evidence type="ECO:0008006" key="3">
    <source>
        <dbReference type="Google" id="ProtNLM"/>
    </source>
</evidence>
<comment type="caution">
    <text evidence="1">The sequence shown here is derived from an EMBL/GenBank/DDBJ whole genome shotgun (WGS) entry which is preliminary data.</text>
</comment>
<dbReference type="AlphaFoldDB" id="A0AAV9U7F5"/>
<reference evidence="1 2" key="1">
    <citation type="submission" date="2019-10" db="EMBL/GenBank/DDBJ databases">
        <authorList>
            <person name="Palmer J.M."/>
        </authorList>
    </citation>
    <scope>NUCLEOTIDE SEQUENCE [LARGE SCALE GENOMIC DNA]</scope>
    <source>
        <strain evidence="1 2">TWF730</strain>
    </source>
</reference>
<sequence length="342" mass="39665">MDYLPPEILIQILESCTGDVEKLPKLRLVNRTFNSIIISYFWYPKIRLCYGLPQAVPQMRALAGNVVLAARIKVLFIPSESFFPGDNWEEPFSSHYSFPWSRRRNFRSMATSHNSSKKSFCEDPENESISFSLDNKEHREEAEHYFECLCDLLTACKNLKILQIAMGFGWDSNRMTCWASILAQKLFPLIAKTGVEKLRLMIPLPYHMRLFLADYLFYPGEQVELSPVLFPKYDLPGPAVTFPLQSVAVMTDVRGNESYAKTQFAKTLRYFFQDDNVKLHAALDTSHRRDLGPSCHYELEPDHEAFIMFAHRFTILNWMQATKRGRIIPGFLVPRFCDIFES</sequence>
<keyword evidence="2" id="KW-1185">Reference proteome</keyword>
<evidence type="ECO:0000313" key="1">
    <source>
        <dbReference type="EMBL" id="KAK6337505.1"/>
    </source>
</evidence>
<evidence type="ECO:0000313" key="2">
    <source>
        <dbReference type="Proteomes" id="UP001373714"/>
    </source>
</evidence>